<reference evidence="1 2" key="1">
    <citation type="submission" date="2019-02" db="EMBL/GenBank/DDBJ databases">
        <title>Deep-cultivation of Planctomycetes and their phenomic and genomic characterization uncovers novel biology.</title>
        <authorList>
            <person name="Wiegand S."/>
            <person name="Jogler M."/>
            <person name="Boedeker C."/>
            <person name="Pinto D."/>
            <person name="Vollmers J."/>
            <person name="Rivas-Marin E."/>
            <person name="Kohn T."/>
            <person name="Peeters S.H."/>
            <person name="Heuer A."/>
            <person name="Rast P."/>
            <person name="Oberbeckmann S."/>
            <person name="Bunk B."/>
            <person name="Jeske O."/>
            <person name="Meyerdierks A."/>
            <person name="Storesund J.E."/>
            <person name="Kallscheuer N."/>
            <person name="Luecker S."/>
            <person name="Lage O.M."/>
            <person name="Pohl T."/>
            <person name="Merkel B.J."/>
            <person name="Hornburger P."/>
            <person name="Mueller R.-W."/>
            <person name="Bruemmer F."/>
            <person name="Labrenz M."/>
            <person name="Spormann A.M."/>
            <person name="Op den Camp H."/>
            <person name="Overmann J."/>
            <person name="Amann R."/>
            <person name="Jetten M.S.M."/>
            <person name="Mascher T."/>
            <person name="Medema M.H."/>
            <person name="Devos D.P."/>
            <person name="Kaster A.-K."/>
            <person name="Ovreas L."/>
            <person name="Rohde M."/>
            <person name="Galperin M.Y."/>
            <person name="Jogler C."/>
        </authorList>
    </citation>
    <scope>NUCLEOTIDE SEQUENCE [LARGE SCALE GENOMIC DNA]</scope>
    <source>
        <strain evidence="1 2">Pan181</strain>
    </source>
</reference>
<dbReference type="AlphaFoldDB" id="A0A518AS22"/>
<name>A0A518AS22_9BACT</name>
<evidence type="ECO:0000313" key="1">
    <source>
        <dbReference type="EMBL" id="QDU57523.1"/>
    </source>
</evidence>
<organism evidence="1 2">
    <name type="scientific">Aeoliella mucimassa</name>
    <dbReference type="NCBI Taxonomy" id="2527972"/>
    <lineage>
        <taxon>Bacteria</taxon>
        <taxon>Pseudomonadati</taxon>
        <taxon>Planctomycetota</taxon>
        <taxon>Planctomycetia</taxon>
        <taxon>Pirellulales</taxon>
        <taxon>Lacipirellulaceae</taxon>
        <taxon>Aeoliella</taxon>
    </lineage>
</organism>
<proteinExistence type="predicted"/>
<dbReference type="EMBL" id="CP036278">
    <property type="protein sequence ID" value="QDU57523.1"/>
    <property type="molecule type" value="Genomic_DNA"/>
</dbReference>
<dbReference type="KEGG" id="amuc:Pan181_37410"/>
<dbReference type="Proteomes" id="UP000315750">
    <property type="component" value="Chromosome"/>
</dbReference>
<keyword evidence="2" id="KW-1185">Reference proteome</keyword>
<protein>
    <submittedName>
        <fullName evidence="1">Uncharacterized protein</fullName>
    </submittedName>
</protein>
<gene>
    <name evidence="1" type="ORF">Pan181_37410</name>
</gene>
<accession>A0A518AS22</accession>
<sequence length="203" mass="23737">MFIVGSSQVEKVAADCPVVGVWNANWKLLERYVIVTNTRKPDDCRTTERITSCEHTVKLRLHVPGPQYPRRKHKQYRLLTVEGEITLPFVPYSGLYLTFSKPHWRKKHKDPVKLHLRIRTVEWQVSERYFECVADETFASEPGFELQEVRGAPQIEKHFVELHKTFEHLGFNVSTEMNATLWALHKEADGTEVGSREDYFDPR</sequence>
<evidence type="ECO:0000313" key="2">
    <source>
        <dbReference type="Proteomes" id="UP000315750"/>
    </source>
</evidence>